<name>A0A849AAA8_9ACTN</name>
<dbReference type="InterPro" id="IPR013437">
    <property type="entry name" value="FtsW"/>
</dbReference>
<evidence type="ECO:0000256" key="21">
    <source>
        <dbReference type="ARBA" id="ARBA00049966"/>
    </source>
</evidence>
<evidence type="ECO:0000256" key="13">
    <source>
        <dbReference type="ARBA" id="ARBA00023316"/>
    </source>
</evidence>
<keyword evidence="7 23" id="KW-0812">Transmembrane</keyword>
<gene>
    <name evidence="24" type="primary">ftsW</name>
    <name evidence="24" type="ORF">HKD39_10060</name>
</gene>
<dbReference type="PANTHER" id="PTHR30474:SF2">
    <property type="entry name" value="PEPTIDOGLYCAN GLYCOSYLTRANSFERASE FTSW-RELATED"/>
    <property type="match status" value="1"/>
</dbReference>
<evidence type="ECO:0000313" key="24">
    <source>
        <dbReference type="EMBL" id="NNG36051.1"/>
    </source>
</evidence>
<evidence type="ECO:0000313" key="25">
    <source>
        <dbReference type="Proteomes" id="UP000562984"/>
    </source>
</evidence>
<feature type="transmembrane region" description="Helical" evidence="23">
    <location>
        <begin position="288"/>
        <end position="315"/>
    </location>
</feature>
<keyword evidence="9" id="KW-0573">Peptidoglycan synthesis</keyword>
<sequence length="604" mass="63745">MTPAAVGRRLKGWLDRPMTSFHLVVALMSLLLVTGLIMVLSSSSVVSYTSCLANLGPKDGPQVCDNSSFSVFQRQLIFAVIGAIGFMVAVRLPVRVVRAWSTAFVMVSLVLLAAVLVVGKMTNGARSWISLGGGFSLQPSEFAKLALLLWAAHVFAAKRSSLGSLKQLLIPVIPVAGLIALLVMLQPDLGTLIVLAIVLGAVMWFAGAPLWLYSLAAVLAVGGMLYLATSADYRMARLLAFVNPAKDPDASFQLFQGLYGMGRGGIFGVGLGNSVQKWRWLPFADSDFIFAIIGEELGLIGAGLVIAMFAALAYTGLRIARRNVDPFAKIAAGSITVWLVGQAAINIGYVVGVLPTTGLTLPLISSGGSSLVVTMTAFGVLANLARREPAAAAALHAGGPGPVARFLGIHPPEPGSGSTPKRTAKKVAARAERRAEAKKRKEIAARERADRQRADRQRAERERAGRAAVTAESGGGRRPPVGPRDERSQPGRPRGDRSRAASSGADRPGADRSRGAGSRAGSSRADQAAGRRTKRGGQRVVAGGRAESRSRTDQPRSRPEQPPLRQPRNAPSGRTSPVSPPTGRGGQSRTRQPNPPSDPRRRSA</sequence>
<comment type="catalytic activity">
    <reaction evidence="20">
        <text>[GlcNAc-(1-&gt;4)-Mur2Ac(oyl-L-Ala-gamma-D-Glu-L-Lys-D-Ala-D-Ala)](n)-di-trans,octa-cis-undecaprenyl diphosphate + beta-D-GlcNAc-(1-&gt;4)-Mur2Ac(oyl-L-Ala-gamma-D-Glu-L-Lys-D-Ala-D-Ala)-di-trans,octa-cis-undecaprenyl diphosphate = [GlcNAc-(1-&gt;4)-Mur2Ac(oyl-L-Ala-gamma-D-Glu-L-Lys-D-Ala-D-Ala)](n+1)-di-trans,octa-cis-undecaprenyl diphosphate + di-trans,octa-cis-undecaprenyl diphosphate + H(+)</text>
        <dbReference type="Rhea" id="RHEA:23708"/>
        <dbReference type="Rhea" id="RHEA-COMP:9602"/>
        <dbReference type="Rhea" id="RHEA-COMP:9603"/>
        <dbReference type="ChEBI" id="CHEBI:15378"/>
        <dbReference type="ChEBI" id="CHEBI:58405"/>
        <dbReference type="ChEBI" id="CHEBI:60033"/>
        <dbReference type="ChEBI" id="CHEBI:78435"/>
        <dbReference type="EC" id="2.4.99.28"/>
    </reaction>
</comment>
<feature type="transmembrane region" description="Helical" evidence="23">
    <location>
        <begin position="212"/>
        <end position="229"/>
    </location>
</feature>
<dbReference type="PROSITE" id="PS00428">
    <property type="entry name" value="FTSW_RODA_SPOVE"/>
    <property type="match status" value="1"/>
</dbReference>
<evidence type="ECO:0000256" key="3">
    <source>
        <dbReference type="ARBA" id="ARBA00022475"/>
    </source>
</evidence>
<comment type="similarity">
    <text evidence="16">Belongs to the SEDS family. FtsW subfamily.</text>
</comment>
<dbReference type="GO" id="GO:0071555">
    <property type="term" value="P:cell wall organization"/>
    <property type="evidence" value="ECO:0007669"/>
    <property type="project" value="UniProtKB-KW"/>
</dbReference>
<comment type="pathway">
    <text evidence="2">Cell wall biogenesis; peptidoglycan biosynthesis.</text>
</comment>
<keyword evidence="25" id="KW-1185">Reference proteome</keyword>
<organism evidence="24 25">
    <name type="scientific">Nakamurella aerolata</name>
    <dbReference type="NCBI Taxonomy" id="1656892"/>
    <lineage>
        <taxon>Bacteria</taxon>
        <taxon>Bacillati</taxon>
        <taxon>Actinomycetota</taxon>
        <taxon>Actinomycetes</taxon>
        <taxon>Nakamurellales</taxon>
        <taxon>Nakamurellaceae</taxon>
        <taxon>Nakamurella</taxon>
    </lineage>
</organism>
<evidence type="ECO:0000256" key="7">
    <source>
        <dbReference type="ARBA" id="ARBA00022692"/>
    </source>
</evidence>
<evidence type="ECO:0000256" key="16">
    <source>
        <dbReference type="ARBA" id="ARBA00038053"/>
    </source>
</evidence>
<dbReference type="GO" id="GO:0008360">
    <property type="term" value="P:regulation of cell shape"/>
    <property type="evidence" value="ECO:0007669"/>
    <property type="project" value="UniProtKB-KW"/>
</dbReference>
<feature type="compositionally biased region" description="Low complexity" evidence="22">
    <location>
        <begin position="515"/>
        <end position="530"/>
    </location>
</feature>
<feature type="transmembrane region" description="Helical" evidence="23">
    <location>
        <begin position="191"/>
        <end position="207"/>
    </location>
</feature>
<evidence type="ECO:0000256" key="6">
    <source>
        <dbReference type="ARBA" id="ARBA00022679"/>
    </source>
</evidence>
<protein>
    <recommendedName>
        <fullName evidence="17">Probable peptidoglycan glycosyltransferase FtsW</fullName>
        <ecNumber evidence="19">2.4.99.28</ecNumber>
    </recommendedName>
    <alternativeName>
        <fullName evidence="18">Cell division protein FtsW</fullName>
    </alternativeName>
    <alternativeName>
        <fullName evidence="15">Cell wall polymerase</fullName>
    </alternativeName>
    <alternativeName>
        <fullName evidence="14">Peptidoglycan polymerase</fullName>
    </alternativeName>
</protein>
<accession>A0A849AAA8</accession>
<feature type="compositionally biased region" description="Basic and acidic residues" evidence="22">
    <location>
        <begin position="546"/>
        <end position="559"/>
    </location>
</feature>
<evidence type="ECO:0000256" key="9">
    <source>
        <dbReference type="ARBA" id="ARBA00022984"/>
    </source>
</evidence>
<keyword evidence="12" id="KW-0131">Cell cycle</keyword>
<dbReference type="NCBIfam" id="TIGR02614">
    <property type="entry name" value="ftsW"/>
    <property type="match status" value="1"/>
</dbReference>
<evidence type="ECO:0000256" key="2">
    <source>
        <dbReference type="ARBA" id="ARBA00004752"/>
    </source>
</evidence>
<proteinExistence type="inferred from homology"/>
<keyword evidence="11 23" id="KW-0472">Membrane</keyword>
<feature type="compositionally biased region" description="Basic and acidic residues" evidence="22">
    <location>
        <begin position="442"/>
        <end position="465"/>
    </location>
</feature>
<keyword evidence="8" id="KW-0133">Cell shape</keyword>
<feature type="region of interest" description="Disordered" evidence="22">
    <location>
        <begin position="405"/>
        <end position="604"/>
    </location>
</feature>
<feature type="compositionally biased region" description="Basic and acidic residues" evidence="22">
    <location>
        <begin position="483"/>
        <end position="499"/>
    </location>
</feature>
<feature type="transmembrane region" description="Helical" evidence="23">
    <location>
        <begin position="327"/>
        <end position="351"/>
    </location>
</feature>
<feature type="transmembrane region" description="Helical" evidence="23">
    <location>
        <begin position="99"/>
        <end position="119"/>
    </location>
</feature>
<evidence type="ECO:0000256" key="23">
    <source>
        <dbReference type="SAM" id="Phobius"/>
    </source>
</evidence>
<reference evidence="24 25" key="1">
    <citation type="submission" date="2020-05" db="EMBL/GenBank/DDBJ databases">
        <title>Nakamurella sp. DB0629 isolated from air conditioner.</title>
        <authorList>
            <person name="Kim D.H."/>
            <person name="Kim D.-U."/>
        </authorList>
    </citation>
    <scope>NUCLEOTIDE SEQUENCE [LARGE SCALE GENOMIC DNA]</scope>
    <source>
        <strain evidence="24 25">DB0629</strain>
    </source>
</reference>
<evidence type="ECO:0000256" key="12">
    <source>
        <dbReference type="ARBA" id="ARBA00023306"/>
    </source>
</evidence>
<dbReference type="GO" id="GO:0009252">
    <property type="term" value="P:peptidoglycan biosynthetic process"/>
    <property type="evidence" value="ECO:0007669"/>
    <property type="project" value="UniProtKB-KW"/>
</dbReference>
<evidence type="ECO:0000256" key="20">
    <source>
        <dbReference type="ARBA" id="ARBA00049902"/>
    </source>
</evidence>
<dbReference type="EMBL" id="JABEND010000005">
    <property type="protein sequence ID" value="NNG36051.1"/>
    <property type="molecule type" value="Genomic_DNA"/>
</dbReference>
<dbReference type="EC" id="2.4.99.28" evidence="19"/>
<comment type="caution">
    <text evidence="24">The sequence shown here is derived from an EMBL/GenBank/DDBJ whole genome shotgun (WGS) entry which is preliminary data.</text>
</comment>
<comment type="function">
    <text evidence="21">Peptidoglycan polymerase that is essential for cell division.</text>
</comment>
<evidence type="ECO:0000256" key="11">
    <source>
        <dbReference type="ARBA" id="ARBA00023136"/>
    </source>
</evidence>
<evidence type="ECO:0000256" key="14">
    <source>
        <dbReference type="ARBA" id="ARBA00032370"/>
    </source>
</evidence>
<keyword evidence="6" id="KW-0808">Transferase</keyword>
<keyword evidence="4" id="KW-0132">Cell division</keyword>
<evidence type="ECO:0000256" key="5">
    <source>
        <dbReference type="ARBA" id="ARBA00022676"/>
    </source>
</evidence>
<dbReference type="InterPro" id="IPR001182">
    <property type="entry name" value="FtsW/RodA"/>
</dbReference>
<evidence type="ECO:0000256" key="22">
    <source>
        <dbReference type="SAM" id="MobiDB-lite"/>
    </source>
</evidence>
<dbReference type="PANTHER" id="PTHR30474">
    <property type="entry name" value="CELL CYCLE PROTEIN"/>
    <property type="match status" value="1"/>
</dbReference>
<keyword evidence="5" id="KW-0328">Glycosyltransferase</keyword>
<comment type="subcellular location">
    <subcellularLocation>
        <location evidence="1">Cell membrane</location>
        <topology evidence="1">Multi-pass membrane protein</topology>
    </subcellularLocation>
</comment>
<feature type="transmembrane region" description="Helical" evidence="23">
    <location>
        <begin position="21"/>
        <end position="40"/>
    </location>
</feature>
<evidence type="ECO:0000256" key="17">
    <source>
        <dbReference type="ARBA" id="ARBA00041185"/>
    </source>
</evidence>
<evidence type="ECO:0000256" key="15">
    <source>
        <dbReference type="ARBA" id="ARBA00033270"/>
    </source>
</evidence>
<evidence type="ECO:0000256" key="19">
    <source>
        <dbReference type="ARBA" id="ARBA00044770"/>
    </source>
</evidence>
<dbReference type="GO" id="GO:0032153">
    <property type="term" value="C:cell division site"/>
    <property type="evidence" value="ECO:0007669"/>
    <property type="project" value="TreeGrafter"/>
</dbReference>
<feature type="transmembrane region" description="Helical" evidence="23">
    <location>
        <begin position="168"/>
        <end position="185"/>
    </location>
</feature>
<evidence type="ECO:0000256" key="8">
    <source>
        <dbReference type="ARBA" id="ARBA00022960"/>
    </source>
</evidence>
<feature type="transmembrane region" description="Helical" evidence="23">
    <location>
        <begin position="139"/>
        <end position="156"/>
    </location>
</feature>
<keyword evidence="13" id="KW-0961">Cell wall biogenesis/degradation</keyword>
<evidence type="ECO:0000256" key="4">
    <source>
        <dbReference type="ARBA" id="ARBA00022618"/>
    </source>
</evidence>
<dbReference type="GO" id="GO:0051301">
    <property type="term" value="P:cell division"/>
    <property type="evidence" value="ECO:0007669"/>
    <property type="project" value="UniProtKB-KW"/>
</dbReference>
<dbReference type="Proteomes" id="UP000562984">
    <property type="component" value="Unassembled WGS sequence"/>
</dbReference>
<dbReference type="GO" id="GO:0005886">
    <property type="term" value="C:plasma membrane"/>
    <property type="evidence" value="ECO:0007669"/>
    <property type="project" value="UniProtKB-SubCell"/>
</dbReference>
<dbReference type="Pfam" id="PF01098">
    <property type="entry name" value="FTSW_RODA_SPOVE"/>
    <property type="match status" value="1"/>
</dbReference>
<dbReference type="GO" id="GO:0008955">
    <property type="term" value="F:peptidoglycan glycosyltransferase activity"/>
    <property type="evidence" value="ECO:0007669"/>
    <property type="project" value="UniProtKB-EC"/>
</dbReference>
<keyword evidence="3" id="KW-1003">Cell membrane</keyword>
<evidence type="ECO:0000256" key="10">
    <source>
        <dbReference type="ARBA" id="ARBA00022989"/>
    </source>
</evidence>
<evidence type="ECO:0000256" key="18">
    <source>
        <dbReference type="ARBA" id="ARBA00041418"/>
    </source>
</evidence>
<feature type="transmembrane region" description="Helical" evidence="23">
    <location>
        <begin position="75"/>
        <end position="92"/>
    </location>
</feature>
<dbReference type="GO" id="GO:0015648">
    <property type="term" value="F:lipid-linked peptidoglycan transporter activity"/>
    <property type="evidence" value="ECO:0007669"/>
    <property type="project" value="TreeGrafter"/>
</dbReference>
<feature type="transmembrane region" description="Helical" evidence="23">
    <location>
        <begin position="363"/>
        <end position="385"/>
    </location>
</feature>
<keyword evidence="10 23" id="KW-1133">Transmembrane helix</keyword>
<dbReference type="InterPro" id="IPR018365">
    <property type="entry name" value="Cell_cycle_FtsW-rel_CS"/>
</dbReference>
<dbReference type="AlphaFoldDB" id="A0A849AAA8"/>
<evidence type="ECO:0000256" key="1">
    <source>
        <dbReference type="ARBA" id="ARBA00004651"/>
    </source>
</evidence>
<dbReference type="RefSeq" id="WP_171199754.1">
    <property type="nucleotide sequence ID" value="NZ_JABEND010000005.1"/>
</dbReference>